<dbReference type="EMBL" id="CP072270">
    <property type="protein sequence ID" value="QTK42441.1"/>
    <property type="molecule type" value="Genomic_DNA"/>
</dbReference>
<dbReference type="GO" id="GO:0004065">
    <property type="term" value="F:arylsulfatase activity"/>
    <property type="evidence" value="ECO:0007669"/>
    <property type="project" value="TreeGrafter"/>
</dbReference>
<dbReference type="Proteomes" id="UP000197394">
    <property type="component" value="Unassembled WGS sequence"/>
</dbReference>
<proteinExistence type="inferred from homology"/>
<comment type="similarity">
    <text evidence="1">Belongs to the sulfatase family.</text>
</comment>
<evidence type="ECO:0000259" key="6">
    <source>
        <dbReference type="Pfam" id="PF00884"/>
    </source>
</evidence>
<evidence type="ECO:0000313" key="13">
    <source>
        <dbReference type="Proteomes" id="UP000470018"/>
    </source>
</evidence>
<dbReference type="InterPro" id="IPR050738">
    <property type="entry name" value="Sulfatase"/>
</dbReference>
<dbReference type="AlphaFoldDB" id="A0A090BCR3"/>
<keyword evidence="5" id="KW-0732">Signal</keyword>
<dbReference type="InterPro" id="IPR024607">
    <property type="entry name" value="Sulfatase_CS"/>
</dbReference>
<dbReference type="SUPFAM" id="SSF53649">
    <property type="entry name" value="Alkaline phosphatase-like"/>
    <property type="match status" value="1"/>
</dbReference>
<evidence type="ECO:0000256" key="2">
    <source>
        <dbReference type="ARBA" id="ARBA00022723"/>
    </source>
</evidence>
<evidence type="ECO:0000313" key="8">
    <source>
        <dbReference type="EMBL" id="OWK66332.1"/>
    </source>
</evidence>
<dbReference type="Gene3D" id="3.40.720.10">
    <property type="entry name" value="Alkaline Phosphatase, subunit A"/>
    <property type="match status" value="1"/>
</dbReference>
<evidence type="ECO:0000313" key="12">
    <source>
        <dbReference type="Proteomes" id="UP000239276"/>
    </source>
</evidence>
<evidence type="ECO:0000313" key="9">
    <source>
        <dbReference type="EMBL" id="PQH48719.1"/>
    </source>
</evidence>
<dbReference type="InterPro" id="IPR017850">
    <property type="entry name" value="Alkaline_phosphatase_core_sf"/>
</dbReference>
<dbReference type="GO" id="GO:0046872">
    <property type="term" value="F:metal ion binding"/>
    <property type="evidence" value="ECO:0007669"/>
    <property type="project" value="UniProtKB-KW"/>
</dbReference>
<dbReference type="Proteomes" id="UP000664966">
    <property type="component" value="Chromosome"/>
</dbReference>
<dbReference type="Proteomes" id="UP000470018">
    <property type="component" value="Unassembled WGS sequence"/>
</dbReference>
<keyword evidence="3" id="KW-0378">Hydrolase</keyword>
<accession>A0A090BCR3</accession>
<reference evidence="10" key="4">
    <citation type="submission" date="2021-03" db="EMBL/GenBank/DDBJ databases">
        <title>Complete genome sequencing of Acinetobacter baumannii.</title>
        <authorList>
            <person name="Yadav B."/>
            <person name="Makwana N."/>
            <person name="Kharat A.S."/>
            <person name="Veeraraghavan B."/>
            <person name="Vijayakumar S."/>
            <person name="Priya M."/>
        </authorList>
    </citation>
    <scope>NUCLEOTIDE SEQUENCE</scope>
    <source>
        <strain evidence="10">KSK6</strain>
    </source>
</reference>
<dbReference type="RefSeq" id="WP_045544382.1">
    <property type="nucleotide sequence ID" value="NZ_AP014649.1"/>
</dbReference>
<keyword evidence="2" id="KW-0479">Metal-binding</keyword>
<feature type="domain" description="Sulfatase N-terminal" evidence="6">
    <location>
        <begin position="34"/>
        <end position="445"/>
    </location>
</feature>
<evidence type="ECO:0000256" key="3">
    <source>
        <dbReference type="ARBA" id="ARBA00022801"/>
    </source>
</evidence>
<dbReference type="EMBL" id="NGKM01000011">
    <property type="protein sequence ID" value="OWK66332.1"/>
    <property type="molecule type" value="Genomic_DNA"/>
</dbReference>
<dbReference type="PANTHER" id="PTHR42693">
    <property type="entry name" value="ARYLSULFATASE FAMILY MEMBER"/>
    <property type="match status" value="1"/>
</dbReference>
<dbReference type="CDD" id="cd16025">
    <property type="entry name" value="PAS_like"/>
    <property type="match status" value="1"/>
</dbReference>
<keyword evidence="4" id="KW-0106">Calcium</keyword>
<sequence>MKLKRVSPLTLGLFFASQLFYTAQAASPKNQQPPNIMIILADDLGFSDISAYGSEIKTPHIDSLLKQGKMLFNFHASSMCSPTRAQLMTGADNHLVGLGAMYETSKRQEKLVGADSPRALLKIDGYSGHLTQNAYTLAEILKTKDYYTFMVGKWHLGYAPDQNPKARGFDQSFALLDGFDLHFKDQPKNYPRNTQYTENGQKVTLPDNYYSTDFFTQKAFEYLDKNKAQRPFFAYLAYTAPHWPIQAPAHYRDLYKDKYNQGYDAIRKQRFERQKKLGLIPANAEYPVERGNQALGTKSWNELTPQERKYEARKMEVYAGMVTQLDDRVGDVIQYLKKHHLYDNTLIVFMSDNGAEGGDHNFPMGDADNRYENIGNASSYVYMGPRWAEVSSTPFTHWKSAASEGGVRVPFIVKSPVQISKQRGINNNFATVRDIFPTVMELAGIQNNQIYPASSTKIKPSGFSLIPAFKDNTARIRPVNYYDFKELHGSRYAKTDEWKLVENSPSKFKSHGWELYNLKTDFNEQHNVYAEHPEIVKVLNDKYLRYADENGVVDFEQYNKK</sequence>
<dbReference type="Gene3D" id="3.30.1120.10">
    <property type="match status" value="1"/>
</dbReference>
<feature type="signal peptide" evidence="5">
    <location>
        <begin position="1"/>
        <end position="25"/>
    </location>
</feature>
<dbReference type="PANTHER" id="PTHR42693:SF33">
    <property type="entry name" value="ARYLSULFATASE"/>
    <property type="match status" value="1"/>
</dbReference>
<reference evidence="9 12" key="2">
    <citation type="journal article" date="2018" name="J. Antimicrob. Chemother.">
        <title>Phylogenomics of colistin-susceptible and resistant XDR Acinetobacter baumannii.</title>
        <authorList>
            <person name="Mustapha M."/>
            <person name="Li B."/>
            <person name="Pacey M.P."/>
            <person name="Mettus R.T."/>
            <person name="McElheny C.L."/>
            <person name="Ernst R.K."/>
            <person name="Cooper V.S."/>
            <person name="Doi Y."/>
        </authorList>
    </citation>
    <scope>NUCLEOTIDE SEQUENCE [LARGE SCALE GENOMIC DNA]</scope>
    <source>
        <strain evidence="9 12">R20</strain>
    </source>
</reference>
<dbReference type="Pfam" id="PF00884">
    <property type="entry name" value="Sulfatase"/>
    <property type="match status" value="1"/>
</dbReference>
<evidence type="ECO:0000256" key="5">
    <source>
        <dbReference type="SAM" id="SignalP"/>
    </source>
</evidence>
<feature type="chain" id="PRO_5043118422" evidence="5">
    <location>
        <begin position="26"/>
        <end position="561"/>
    </location>
</feature>
<evidence type="ECO:0000256" key="1">
    <source>
        <dbReference type="ARBA" id="ARBA00008779"/>
    </source>
</evidence>
<dbReference type="EMBL" id="JAAGTY010000018">
    <property type="protein sequence ID" value="NDW42354.1"/>
    <property type="molecule type" value="Genomic_DNA"/>
</dbReference>
<evidence type="ECO:0000313" key="11">
    <source>
        <dbReference type="Proteomes" id="UP000197394"/>
    </source>
</evidence>
<evidence type="ECO:0000256" key="4">
    <source>
        <dbReference type="ARBA" id="ARBA00022837"/>
    </source>
</evidence>
<dbReference type="InterPro" id="IPR000917">
    <property type="entry name" value="Sulfatase_N"/>
</dbReference>
<name>A0A090BCR3_ACIBA</name>
<gene>
    <name evidence="9" type="ORF">C5U34_16490</name>
    <name evidence="8" type="ORF">CBE85_11655</name>
    <name evidence="7" type="ORF">G3N53_14855</name>
    <name evidence="10" type="ORF">J6E47_13560</name>
</gene>
<protein>
    <submittedName>
        <fullName evidence="8">Arylsulfatase</fullName>
    </submittedName>
</protein>
<reference evidence="8 11" key="1">
    <citation type="submission" date="2017-05" db="EMBL/GenBank/DDBJ databases">
        <title>Draft genome sequence of MDR A. baumannii AB360.</title>
        <authorList>
            <person name="Wareham D.W."/>
            <person name="Bean D.C."/>
        </authorList>
    </citation>
    <scope>NUCLEOTIDE SEQUENCE [LARGE SCALE GENOMIC DNA]</scope>
    <source>
        <strain evidence="8 11">AB360</strain>
    </source>
</reference>
<evidence type="ECO:0000313" key="10">
    <source>
        <dbReference type="EMBL" id="QTK42441.1"/>
    </source>
</evidence>
<dbReference type="PROSITE" id="PS00523">
    <property type="entry name" value="SULFATASE_1"/>
    <property type="match status" value="1"/>
</dbReference>
<evidence type="ECO:0000313" key="7">
    <source>
        <dbReference type="EMBL" id="NDW42354.1"/>
    </source>
</evidence>
<organism evidence="8 11">
    <name type="scientific">Acinetobacter baumannii</name>
    <dbReference type="NCBI Taxonomy" id="470"/>
    <lineage>
        <taxon>Bacteria</taxon>
        <taxon>Pseudomonadati</taxon>
        <taxon>Pseudomonadota</taxon>
        <taxon>Gammaproteobacteria</taxon>
        <taxon>Moraxellales</taxon>
        <taxon>Moraxellaceae</taxon>
        <taxon>Acinetobacter</taxon>
        <taxon>Acinetobacter calcoaceticus/baumannii complex</taxon>
    </lineage>
</organism>
<reference evidence="7 13" key="3">
    <citation type="submission" date="2020-02" db="EMBL/GenBank/DDBJ databases">
        <title>Whole genome shot-gun sequencing of clinical Carbapenem resistant A. baumannii.</title>
        <authorList>
            <person name="Veeraraghavan B."/>
            <person name="Mathur P."/>
            <person name="Vijayakumar S."/>
            <person name="Vasudevan K."/>
            <person name="Lincy M."/>
            <person name="Kirubananthan A."/>
        </authorList>
    </citation>
    <scope>NUCLEOTIDE SEQUENCE [LARGE SCALE GENOMIC DNA]</scope>
    <source>
        <strain evidence="7 13">SP816</strain>
    </source>
</reference>
<dbReference type="Proteomes" id="UP000239276">
    <property type="component" value="Unassembled WGS sequence"/>
</dbReference>
<dbReference type="EMBL" id="PUDN01000107">
    <property type="protein sequence ID" value="PQH48719.1"/>
    <property type="molecule type" value="Genomic_DNA"/>
</dbReference>